<keyword evidence="3" id="KW-1185">Reference proteome</keyword>
<dbReference type="EMBL" id="JAPDOD010000095">
    <property type="protein sequence ID" value="MDA0167241.1"/>
    <property type="molecule type" value="Genomic_DNA"/>
</dbReference>
<dbReference type="Pfam" id="PF13847">
    <property type="entry name" value="Methyltransf_31"/>
    <property type="match status" value="1"/>
</dbReference>
<evidence type="ECO:0000259" key="1">
    <source>
        <dbReference type="Pfam" id="PF13847"/>
    </source>
</evidence>
<accession>A0A9X3N252</accession>
<dbReference type="PANTHER" id="PTHR43861">
    <property type="entry name" value="TRANS-ACONITATE 2-METHYLTRANSFERASE-RELATED"/>
    <property type="match status" value="1"/>
</dbReference>
<evidence type="ECO:0000313" key="2">
    <source>
        <dbReference type="EMBL" id="MDA0167241.1"/>
    </source>
</evidence>
<feature type="domain" description="Methyltransferase" evidence="1">
    <location>
        <begin position="38"/>
        <end position="145"/>
    </location>
</feature>
<dbReference type="GO" id="GO:0032259">
    <property type="term" value="P:methylation"/>
    <property type="evidence" value="ECO:0007669"/>
    <property type="project" value="UniProtKB-KW"/>
</dbReference>
<dbReference type="GO" id="GO:0008168">
    <property type="term" value="F:methyltransferase activity"/>
    <property type="evidence" value="ECO:0007669"/>
    <property type="project" value="UniProtKB-KW"/>
</dbReference>
<dbReference type="SUPFAM" id="SSF53335">
    <property type="entry name" value="S-adenosyl-L-methionine-dependent methyltransferases"/>
    <property type="match status" value="1"/>
</dbReference>
<dbReference type="Proteomes" id="UP001149140">
    <property type="component" value="Unassembled WGS sequence"/>
</dbReference>
<evidence type="ECO:0000313" key="3">
    <source>
        <dbReference type="Proteomes" id="UP001149140"/>
    </source>
</evidence>
<dbReference type="InterPro" id="IPR025714">
    <property type="entry name" value="Methyltranfer_dom"/>
</dbReference>
<keyword evidence="2" id="KW-0489">Methyltransferase</keyword>
<protein>
    <submittedName>
        <fullName evidence="2">Class I SAM-dependent methyltransferase</fullName>
    </submittedName>
</protein>
<comment type="caution">
    <text evidence="2">The sequence shown here is derived from an EMBL/GenBank/DDBJ whole genome shotgun (WGS) entry which is preliminary data.</text>
</comment>
<dbReference type="CDD" id="cd02440">
    <property type="entry name" value="AdoMet_MTases"/>
    <property type="match status" value="1"/>
</dbReference>
<dbReference type="Gene3D" id="3.40.50.150">
    <property type="entry name" value="Vaccinia Virus protein VP39"/>
    <property type="match status" value="1"/>
</dbReference>
<dbReference type="AlphaFoldDB" id="A0A9X3N252"/>
<gene>
    <name evidence="2" type="ORF">OM076_43680</name>
</gene>
<keyword evidence="2" id="KW-0808">Transferase</keyword>
<sequence length="267" mass="28787">MEPYAIHDAPGGYERLGVLARTWRADTVGLLERAGVGRGMRCLDLGCGAGAVTLELARIVGPEGHVTGIDADERVLGLARAEVASQRLTHVAFRVADVFDTGDISAFDVVYCRLLLHHVSRPVELLRRMWAAVAPGGTIVVQDADFDGLFCDPPNDGFEFYRQMYPRIVARRGGDATAGRKLHRYFGEAGIPAPQMSVVQPVHVDGEAKSLALWTLEATSEACRAEGLASAQDIAAAVHSLAAFTAQAGTLISQPRLFQLWSRRLPA</sequence>
<organism evidence="2 3">
    <name type="scientific">Solirubrobacter ginsenosidimutans</name>
    <dbReference type="NCBI Taxonomy" id="490573"/>
    <lineage>
        <taxon>Bacteria</taxon>
        <taxon>Bacillati</taxon>
        <taxon>Actinomycetota</taxon>
        <taxon>Thermoleophilia</taxon>
        <taxon>Solirubrobacterales</taxon>
        <taxon>Solirubrobacteraceae</taxon>
        <taxon>Solirubrobacter</taxon>
    </lineage>
</organism>
<proteinExistence type="predicted"/>
<dbReference type="InterPro" id="IPR029063">
    <property type="entry name" value="SAM-dependent_MTases_sf"/>
</dbReference>
<name>A0A9X3N252_9ACTN</name>
<dbReference type="RefSeq" id="WP_270046491.1">
    <property type="nucleotide sequence ID" value="NZ_JAPDOD010000095.1"/>
</dbReference>
<reference evidence="2" key="1">
    <citation type="submission" date="2022-10" db="EMBL/GenBank/DDBJ databases">
        <title>The WGS of Solirubrobacter ginsenosidimutans DSM 21036.</title>
        <authorList>
            <person name="Jiang Z."/>
        </authorList>
    </citation>
    <scope>NUCLEOTIDE SEQUENCE</scope>
    <source>
        <strain evidence="2">DSM 21036</strain>
    </source>
</reference>